<keyword evidence="2" id="KW-1185">Reference proteome</keyword>
<evidence type="ECO:0000313" key="2">
    <source>
        <dbReference type="Proteomes" id="UP001060170"/>
    </source>
</evidence>
<proteinExistence type="predicted"/>
<gene>
    <name evidence="1" type="ORF">MJO28_009458</name>
</gene>
<evidence type="ECO:0000313" key="1">
    <source>
        <dbReference type="EMBL" id="KAI7947550.1"/>
    </source>
</evidence>
<organism evidence="1 2">
    <name type="scientific">Puccinia striiformis f. sp. tritici</name>
    <dbReference type="NCBI Taxonomy" id="168172"/>
    <lineage>
        <taxon>Eukaryota</taxon>
        <taxon>Fungi</taxon>
        <taxon>Dikarya</taxon>
        <taxon>Basidiomycota</taxon>
        <taxon>Pucciniomycotina</taxon>
        <taxon>Pucciniomycetes</taxon>
        <taxon>Pucciniales</taxon>
        <taxon>Pucciniaceae</taxon>
        <taxon>Puccinia</taxon>
    </lineage>
</organism>
<name>A0ACC0E747_9BASI</name>
<reference evidence="2" key="1">
    <citation type="journal article" date="2018" name="BMC Genomics">
        <title>Genomic insights into host adaptation between the wheat stripe rust pathogen (Puccinia striiformis f. sp. tritici) and the barley stripe rust pathogen (Puccinia striiformis f. sp. hordei).</title>
        <authorList>
            <person name="Xia C."/>
            <person name="Wang M."/>
            <person name="Yin C."/>
            <person name="Cornejo O.E."/>
            <person name="Hulbert S.H."/>
            <person name="Chen X."/>
        </authorList>
    </citation>
    <scope>NUCLEOTIDE SEQUENCE [LARGE SCALE GENOMIC DNA]</scope>
    <source>
        <strain evidence="2">93-210</strain>
    </source>
</reference>
<reference evidence="2" key="2">
    <citation type="journal article" date="2018" name="Mol. Plant Microbe Interact.">
        <title>Genome sequence resources for the wheat stripe rust pathogen (Puccinia striiformis f. sp. tritici) and the barley stripe rust pathogen (Puccinia striiformis f. sp. hordei).</title>
        <authorList>
            <person name="Xia C."/>
            <person name="Wang M."/>
            <person name="Yin C."/>
            <person name="Cornejo O.E."/>
            <person name="Hulbert S.H."/>
            <person name="Chen X."/>
        </authorList>
    </citation>
    <scope>NUCLEOTIDE SEQUENCE [LARGE SCALE GENOMIC DNA]</scope>
    <source>
        <strain evidence="2">93-210</strain>
    </source>
</reference>
<dbReference type="EMBL" id="CM045873">
    <property type="protein sequence ID" value="KAI7947550.1"/>
    <property type="molecule type" value="Genomic_DNA"/>
</dbReference>
<accession>A0ACC0E747</accession>
<reference evidence="1 2" key="3">
    <citation type="journal article" date="2022" name="Microbiol. Spectr.">
        <title>Folding features and dynamics of 3D genome architecture in plant fungal pathogens.</title>
        <authorList>
            <person name="Xia C."/>
        </authorList>
    </citation>
    <scope>NUCLEOTIDE SEQUENCE [LARGE SCALE GENOMIC DNA]</scope>
    <source>
        <strain evidence="1 2">93-210</strain>
    </source>
</reference>
<dbReference type="Proteomes" id="UP001060170">
    <property type="component" value="Chromosome 9"/>
</dbReference>
<comment type="caution">
    <text evidence="1">The sequence shown here is derived from an EMBL/GenBank/DDBJ whole genome shotgun (WGS) entry which is preliminary data.</text>
</comment>
<sequence length="580" mass="62147">MWKPRRTTLFSSPILALCYVFLSQKDAQVSSQALTASVASYAPIMSECPSDQNILRLAGSPTGRNQTLSQGEEDFRRGRQSVTAPLWREFFTNGPGKDAGYQSTPLMDQKQQDWPVLGIAYSGGGLRAALHAAGVMQALDARTSSSPVRGVHQLASYVSALSGGSWMVGSAAANDYPIASELVSGWELEKDLVLPGGYNPIRNAQFLDHIHDTAKLKKDAGFNISLSDVWGRAVGYHFLPGTTSDDFYTNSPATAHGAGDLFSGLRNMKSFQEFNVPLPIVVSDHKPAQPEGSQNSISATGATWIPLSAPVYEVSPFEFGSYDPQLSAFIPTEFLGTSLSSGRPWIPSTLKKSLQTDLKKSCVRGFDQLSFIMGSSATVFNVVTGMPATYNAVFKKMIQRIADKALDGSITARYPNPFKGVSGPMGFDRSSSDELVIVDGGENGENIPINPLLTPARQVDVILAVDASGDSTSSGPNGSGWPNGKGMINTYLRVHKVLPAGTADFPPVPLDTAVWEEKGYSSRPTFFGCNAPSTQGNGGYPLVIYMPNSPSQSGYLTNTSTFKLQVESKHIASNGRKILG</sequence>
<protein>
    <submittedName>
        <fullName evidence="1">Uncharacterized protein</fullName>
    </submittedName>
</protein>